<evidence type="ECO:0000313" key="2">
    <source>
        <dbReference type="Proteomes" id="UP000315423"/>
    </source>
</evidence>
<protein>
    <submittedName>
        <fullName evidence="1">Uncharacterized protein</fullName>
    </submittedName>
</protein>
<sequence length="188" mass="20975">MKSIRKYMNLLGSLFIVALIFTISVTSVSAGGTALRADIVKCDQNPAQIGQYVNVWIKIENIGNTRAEYVSVGLIPSYPFSLDTGDDYVRNIDTLSTDRHALLEYNLYVDENATPGTWAINVLYQDDKGTAWVEETLDIQVGSSSDTFDSKETIQDECPFAYFSKKALLYQQDSNINTVQQKFATSAR</sequence>
<dbReference type="Proteomes" id="UP000315423">
    <property type="component" value="Unassembled WGS sequence"/>
</dbReference>
<proteinExistence type="predicted"/>
<comment type="caution">
    <text evidence="1">The sequence shown here is derived from an EMBL/GenBank/DDBJ whole genome shotgun (WGS) entry which is preliminary data.</text>
</comment>
<organism evidence="1 2">
    <name type="scientific">Candidatus Methanomarinus sp</name>
    <dbReference type="NCBI Taxonomy" id="3386244"/>
    <lineage>
        <taxon>Archaea</taxon>
        <taxon>Methanobacteriati</taxon>
        <taxon>Methanobacteriota</taxon>
        <taxon>Stenosarchaea group</taxon>
        <taxon>Methanomicrobia</taxon>
        <taxon>Methanosarcinales</taxon>
        <taxon>ANME-2 cluster</taxon>
        <taxon>Candidatus Methanocomedenaceae</taxon>
        <taxon>Candidatus Methanomarinus</taxon>
    </lineage>
</organism>
<accession>A0AC61SAC4</accession>
<dbReference type="EMBL" id="QYBA01000181">
    <property type="protein sequence ID" value="TKY91517.1"/>
    <property type="molecule type" value="Genomic_DNA"/>
</dbReference>
<evidence type="ECO:0000313" key="1">
    <source>
        <dbReference type="EMBL" id="TKY91517.1"/>
    </source>
</evidence>
<reference evidence="1" key="1">
    <citation type="submission" date="2018-09" db="EMBL/GenBank/DDBJ databases">
        <title>A genomic encyclopedia of anaerobic methanotrophic archaea.</title>
        <authorList>
            <person name="Skennerton C.T."/>
            <person name="Chadwick G.L."/>
            <person name="Laso-Perez R."/>
            <person name="Leu A.O."/>
            <person name="Speth D.R."/>
            <person name="Yu H."/>
            <person name="Morgan-Lang C."/>
            <person name="Hatzenpichler R."/>
            <person name="Goudeau D."/>
            <person name="Malmstrom R."/>
            <person name="Woyke T."/>
            <person name="Hallam S."/>
            <person name="Tyson G.W."/>
            <person name="Wegener G."/>
            <person name="Boetius A."/>
            <person name="Orphan V.J."/>
        </authorList>
    </citation>
    <scope>NUCLEOTIDE SEQUENCE</scope>
    <source>
        <strain evidence="1">CONS3730D10UFb2</strain>
    </source>
</reference>
<gene>
    <name evidence="1" type="ORF">C5S46_05410</name>
</gene>
<name>A0AC61SAC4_9EURY</name>